<accession>A0ABY9V8P3</accession>
<reference evidence="7 8" key="1">
    <citation type="submission" date="2023-02" db="EMBL/GenBank/DDBJ databases">
        <title>Streptomyces sp. SCA4-21 with antifungal activity against Fusarium oxysporum f. sp. cubense, Streptomyces sp. SCA2-17 with antifungal activity against Fusarium oxysporum f. sp. cubense.</title>
        <authorList>
            <person name="Qi D."/>
        </authorList>
    </citation>
    <scope>NUCLEOTIDE SEQUENCE [LARGE SCALE GENOMIC DNA]</scope>
    <source>
        <strain evidence="7 8">SCA4-21</strain>
    </source>
</reference>
<dbReference type="PANTHER" id="PTHR43243">
    <property type="entry name" value="INNER MEMBRANE TRANSPORTER YGJI-RELATED"/>
    <property type="match status" value="1"/>
</dbReference>
<keyword evidence="2" id="KW-0813">Transport</keyword>
<evidence type="ECO:0000256" key="4">
    <source>
        <dbReference type="ARBA" id="ARBA00022989"/>
    </source>
</evidence>
<evidence type="ECO:0000256" key="6">
    <source>
        <dbReference type="SAM" id="Phobius"/>
    </source>
</evidence>
<dbReference type="Pfam" id="PF13520">
    <property type="entry name" value="AA_permease_2"/>
    <property type="match status" value="1"/>
</dbReference>
<organism evidence="7 8">
    <name type="scientific">Streptomyces luomodiensis</name>
    <dbReference type="NCBI Taxonomy" id="3026192"/>
    <lineage>
        <taxon>Bacteria</taxon>
        <taxon>Bacillati</taxon>
        <taxon>Actinomycetota</taxon>
        <taxon>Actinomycetes</taxon>
        <taxon>Kitasatosporales</taxon>
        <taxon>Streptomycetaceae</taxon>
        <taxon>Streptomyces</taxon>
    </lineage>
</organism>
<protein>
    <submittedName>
        <fullName evidence="7">Amino acid permease</fullName>
    </submittedName>
</protein>
<feature type="transmembrane region" description="Helical" evidence="6">
    <location>
        <begin position="316"/>
        <end position="349"/>
    </location>
</feature>
<feature type="transmembrane region" description="Helical" evidence="6">
    <location>
        <begin position="205"/>
        <end position="227"/>
    </location>
</feature>
<feature type="transmembrane region" description="Helical" evidence="6">
    <location>
        <begin position="454"/>
        <end position="474"/>
    </location>
</feature>
<evidence type="ECO:0000256" key="3">
    <source>
        <dbReference type="ARBA" id="ARBA00022692"/>
    </source>
</evidence>
<sequence>MSRSTPVIPRDRTAPGSGLFSREGIFRLKPVDSSEEETAGGLRRTMGLWQLVALSLGGLVGAGVFSLAGVVAHEDAGPGVMISFLVAIIASAAAALCYAEFAGTIPRAGSAYTYSYAALGEIVGWAIGWDLLLEYTAIVAVVAIAVSGYLSYILEHIGGHLPNWMLGAPGTGPGHRVDLLAALLCVFLAFVLSRGTKESARFETVLVVVKLGIVALVIVAGAFHISSGNYSPFLPFGIGGAFTGAATTFFAVYGYDAMSAAAEESAEAKKVLPKAIVISLAIAAVIYLLVCLVLLGMQNYRDIDVKSPFSSALASVGLGGLGMVVAVGAVIGITTSAFANMLAVTRVWFSMSRDGLLPRSFARNHPERHVPTRVIWPVGIGSALIAGFLPIREAADLTNIGILMAFIVVAVAVVVMRRTRPDLPRAFRTPLVPLVPAIGIAFSVWLISNLDWVTWVRFAVWMALGLIVYGLFGYRNSTEHRSRGHEEGAAP</sequence>
<feature type="transmembrane region" description="Helical" evidence="6">
    <location>
        <begin position="397"/>
        <end position="415"/>
    </location>
</feature>
<feature type="transmembrane region" description="Helical" evidence="6">
    <location>
        <begin position="233"/>
        <end position="255"/>
    </location>
</feature>
<keyword evidence="5 6" id="KW-0472">Membrane</keyword>
<dbReference type="PIRSF" id="PIRSF006060">
    <property type="entry name" value="AA_transporter"/>
    <property type="match status" value="1"/>
</dbReference>
<comment type="subcellular location">
    <subcellularLocation>
        <location evidence="1">Membrane</location>
        <topology evidence="1">Multi-pass membrane protein</topology>
    </subcellularLocation>
</comment>
<keyword evidence="3 6" id="KW-0812">Transmembrane</keyword>
<keyword evidence="4 6" id="KW-1133">Transmembrane helix</keyword>
<feature type="transmembrane region" description="Helical" evidence="6">
    <location>
        <begin position="275"/>
        <end position="296"/>
    </location>
</feature>
<evidence type="ECO:0000256" key="5">
    <source>
        <dbReference type="ARBA" id="ARBA00023136"/>
    </source>
</evidence>
<evidence type="ECO:0000313" key="7">
    <source>
        <dbReference type="EMBL" id="WNF01253.1"/>
    </source>
</evidence>
<dbReference type="PANTHER" id="PTHR43243:SF4">
    <property type="entry name" value="CATIONIC AMINO ACID TRANSPORTER 4"/>
    <property type="match status" value="1"/>
</dbReference>
<dbReference type="EMBL" id="CP117522">
    <property type="protein sequence ID" value="WNF01253.1"/>
    <property type="molecule type" value="Genomic_DNA"/>
</dbReference>
<evidence type="ECO:0000256" key="1">
    <source>
        <dbReference type="ARBA" id="ARBA00004141"/>
    </source>
</evidence>
<feature type="transmembrane region" description="Helical" evidence="6">
    <location>
        <begin position="79"/>
        <end position="99"/>
    </location>
</feature>
<proteinExistence type="predicted"/>
<keyword evidence="8" id="KW-1185">Reference proteome</keyword>
<feature type="transmembrane region" description="Helical" evidence="6">
    <location>
        <begin position="51"/>
        <end position="73"/>
    </location>
</feature>
<feature type="transmembrane region" description="Helical" evidence="6">
    <location>
        <begin position="174"/>
        <end position="193"/>
    </location>
</feature>
<evidence type="ECO:0000256" key="2">
    <source>
        <dbReference type="ARBA" id="ARBA00022448"/>
    </source>
</evidence>
<dbReference type="InterPro" id="IPR002293">
    <property type="entry name" value="AA/rel_permease1"/>
</dbReference>
<dbReference type="RefSeq" id="WP_311039574.1">
    <property type="nucleotide sequence ID" value="NZ_CP117522.1"/>
</dbReference>
<feature type="transmembrane region" description="Helical" evidence="6">
    <location>
        <begin position="427"/>
        <end position="448"/>
    </location>
</feature>
<evidence type="ECO:0000313" key="8">
    <source>
        <dbReference type="Proteomes" id="UP001305606"/>
    </source>
</evidence>
<feature type="transmembrane region" description="Helical" evidence="6">
    <location>
        <begin position="370"/>
        <end position="391"/>
    </location>
</feature>
<gene>
    <name evidence="7" type="ORF">PS467_40875</name>
</gene>
<feature type="transmembrane region" description="Helical" evidence="6">
    <location>
        <begin position="132"/>
        <end position="154"/>
    </location>
</feature>
<dbReference type="Gene3D" id="1.20.1740.10">
    <property type="entry name" value="Amino acid/polyamine transporter I"/>
    <property type="match status" value="1"/>
</dbReference>
<name>A0ABY9V8P3_9ACTN</name>
<dbReference type="Proteomes" id="UP001305606">
    <property type="component" value="Chromosome"/>
</dbReference>